<evidence type="ECO:0000256" key="3">
    <source>
        <dbReference type="ARBA" id="ARBA00022801"/>
    </source>
</evidence>
<dbReference type="InterPro" id="IPR036034">
    <property type="entry name" value="PDZ_sf"/>
</dbReference>
<keyword evidence="3" id="KW-0378">Hydrolase</keyword>
<dbReference type="OrthoDB" id="9758917at2"/>
<dbReference type="PANTHER" id="PTHR43343">
    <property type="entry name" value="PEPTIDASE S12"/>
    <property type="match status" value="1"/>
</dbReference>
<dbReference type="SUPFAM" id="SSF50156">
    <property type="entry name" value="PDZ domain-like"/>
    <property type="match status" value="1"/>
</dbReference>
<dbReference type="InterPro" id="IPR051201">
    <property type="entry name" value="Chloro_Bact_Ser_Proteases"/>
</dbReference>
<feature type="domain" description="PDZ" evidence="4">
    <location>
        <begin position="319"/>
        <end position="411"/>
    </location>
</feature>
<dbReference type="InterPro" id="IPR043504">
    <property type="entry name" value="Peptidase_S1_PA_chymotrypsin"/>
</dbReference>
<organism evidence="5 6">
    <name type="scientific">Georgenia satyanarayanai</name>
    <dbReference type="NCBI Taxonomy" id="860221"/>
    <lineage>
        <taxon>Bacteria</taxon>
        <taxon>Bacillati</taxon>
        <taxon>Actinomycetota</taxon>
        <taxon>Actinomycetes</taxon>
        <taxon>Micrococcales</taxon>
        <taxon>Bogoriellaceae</taxon>
        <taxon>Georgenia</taxon>
    </lineage>
</organism>
<dbReference type="Gene3D" id="2.40.10.10">
    <property type="entry name" value="Trypsin-like serine proteases"/>
    <property type="match status" value="2"/>
</dbReference>
<dbReference type="InterPro" id="IPR001478">
    <property type="entry name" value="PDZ"/>
</dbReference>
<name>A0A2Y9AES9_9MICO</name>
<dbReference type="GO" id="GO:0006508">
    <property type="term" value="P:proteolysis"/>
    <property type="evidence" value="ECO:0007669"/>
    <property type="project" value="UniProtKB-KW"/>
</dbReference>
<dbReference type="Pfam" id="PF13365">
    <property type="entry name" value="Trypsin_2"/>
    <property type="match status" value="1"/>
</dbReference>
<evidence type="ECO:0000313" key="5">
    <source>
        <dbReference type="EMBL" id="SSA42436.1"/>
    </source>
</evidence>
<dbReference type="PROSITE" id="PS50106">
    <property type="entry name" value="PDZ"/>
    <property type="match status" value="1"/>
</dbReference>
<dbReference type="GO" id="GO:0004252">
    <property type="term" value="F:serine-type endopeptidase activity"/>
    <property type="evidence" value="ECO:0007669"/>
    <property type="project" value="InterPro"/>
</dbReference>
<dbReference type="SUPFAM" id="SSF50494">
    <property type="entry name" value="Trypsin-like serine proteases"/>
    <property type="match status" value="1"/>
</dbReference>
<evidence type="ECO:0000256" key="2">
    <source>
        <dbReference type="ARBA" id="ARBA00022670"/>
    </source>
</evidence>
<dbReference type="Pfam" id="PF13180">
    <property type="entry name" value="PDZ_2"/>
    <property type="match status" value="1"/>
</dbReference>
<reference evidence="5 6" key="1">
    <citation type="submission" date="2016-10" db="EMBL/GenBank/DDBJ databases">
        <authorList>
            <person name="Cai Z."/>
        </authorList>
    </citation>
    <scope>NUCLEOTIDE SEQUENCE [LARGE SCALE GENOMIC DNA]</scope>
    <source>
        <strain evidence="5 6">CGMCC 1.10826</strain>
    </source>
</reference>
<dbReference type="RefSeq" id="WP_110852486.1">
    <property type="nucleotide sequence ID" value="NZ_QKLZ01000006.1"/>
</dbReference>
<dbReference type="SMART" id="SM00228">
    <property type="entry name" value="PDZ"/>
    <property type="match status" value="1"/>
</dbReference>
<gene>
    <name evidence="5" type="ORF">SAMN05216184_106104</name>
</gene>
<keyword evidence="2 5" id="KW-0645">Protease</keyword>
<dbReference type="InterPro" id="IPR009003">
    <property type="entry name" value="Peptidase_S1_PA"/>
</dbReference>
<dbReference type="PRINTS" id="PR00834">
    <property type="entry name" value="PROTEASES2C"/>
</dbReference>
<proteinExistence type="inferred from homology"/>
<dbReference type="PANTHER" id="PTHR43343:SF3">
    <property type="entry name" value="PROTEASE DO-LIKE 8, CHLOROPLASTIC"/>
    <property type="match status" value="1"/>
</dbReference>
<dbReference type="Proteomes" id="UP000250222">
    <property type="component" value="Unassembled WGS sequence"/>
</dbReference>
<dbReference type="AlphaFoldDB" id="A0A2Y9AES9"/>
<protein>
    <submittedName>
        <fullName evidence="5">Putative serine protease PepD</fullName>
    </submittedName>
</protein>
<keyword evidence="6" id="KW-1185">Reference proteome</keyword>
<evidence type="ECO:0000259" key="4">
    <source>
        <dbReference type="PROSITE" id="PS50106"/>
    </source>
</evidence>
<sequence length="428" mass="43207">MTDFGSTGDARRDAYIARDERAAREQAEVDAMLLGTSPLPAPDPATRVPFVDELAQRRAVRVLPHGRRRGWAALGGTAATAALLASLGTATVTGAFDSPGLDTPTTAAPTQVVPASSTSATPDWQAVTAAVRGSVVAIDVVTASGQGQGSGVVIDDEGHVLTNSHVVDGARSITVSLADGRLHEAELVGQDETTDLAVVRLVDPPADLSPATLGSSAELAVGQAVLAMGNPLGLDSTATTGIISALDRPVVTQSRTESVVTNAVQIDAAVNPGNSGGPLFDAQGRVIGINSSIATLSGGGGQSGSIGLGFAIPVDQAADVAQQLVEDGSVEHAFLGVGLTDTTVEVDGVTRAGARVEQVEQGSPAAEAGLRRGDVITAIDDRAVDSSAALTGYVRQYTSGDAATLDVARDGELTQVDVTLATRQTPSA</sequence>
<evidence type="ECO:0000256" key="1">
    <source>
        <dbReference type="ARBA" id="ARBA00010541"/>
    </source>
</evidence>
<dbReference type="Gene3D" id="2.30.42.10">
    <property type="match status" value="1"/>
</dbReference>
<accession>A0A2Y9AES9</accession>
<dbReference type="EMBL" id="UETB01000006">
    <property type="protein sequence ID" value="SSA42436.1"/>
    <property type="molecule type" value="Genomic_DNA"/>
</dbReference>
<dbReference type="InterPro" id="IPR001940">
    <property type="entry name" value="Peptidase_S1C"/>
</dbReference>
<comment type="similarity">
    <text evidence="1">Belongs to the peptidase S1C family.</text>
</comment>
<evidence type="ECO:0000313" key="6">
    <source>
        <dbReference type="Proteomes" id="UP000250222"/>
    </source>
</evidence>